<sequence>MLHSRRGRDCLHGRWLRECSAVRHSAAPPNTLQELHKDPFCTSLRYVHLERKWSPQIAETSSPK</sequence>
<keyword evidence="2" id="KW-1185">Reference proteome</keyword>
<organism evidence="1 2">
    <name type="scientific">Portunus trituberculatus</name>
    <name type="common">Swimming crab</name>
    <name type="synonym">Neptunus trituberculatus</name>
    <dbReference type="NCBI Taxonomy" id="210409"/>
    <lineage>
        <taxon>Eukaryota</taxon>
        <taxon>Metazoa</taxon>
        <taxon>Ecdysozoa</taxon>
        <taxon>Arthropoda</taxon>
        <taxon>Crustacea</taxon>
        <taxon>Multicrustacea</taxon>
        <taxon>Malacostraca</taxon>
        <taxon>Eumalacostraca</taxon>
        <taxon>Eucarida</taxon>
        <taxon>Decapoda</taxon>
        <taxon>Pleocyemata</taxon>
        <taxon>Brachyura</taxon>
        <taxon>Eubrachyura</taxon>
        <taxon>Portunoidea</taxon>
        <taxon>Portunidae</taxon>
        <taxon>Portuninae</taxon>
        <taxon>Portunus</taxon>
    </lineage>
</organism>
<gene>
    <name evidence="1" type="ORF">E2C01_047636</name>
</gene>
<protein>
    <submittedName>
        <fullName evidence="1">Uncharacterized protein</fullName>
    </submittedName>
</protein>
<dbReference type="Proteomes" id="UP000324222">
    <property type="component" value="Unassembled WGS sequence"/>
</dbReference>
<reference evidence="1 2" key="1">
    <citation type="submission" date="2019-05" db="EMBL/GenBank/DDBJ databases">
        <title>Another draft genome of Portunus trituberculatus and its Hox gene families provides insights of decapod evolution.</title>
        <authorList>
            <person name="Jeong J.-H."/>
            <person name="Song I."/>
            <person name="Kim S."/>
            <person name="Choi T."/>
            <person name="Kim D."/>
            <person name="Ryu S."/>
            <person name="Kim W."/>
        </authorList>
    </citation>
    <scope>NUCLEOTIDE SEQUENCE [LARGE SCALE GENOMIC DNA]</scope>
    <source>
        <tissue evidence="1">Muscle</tissue>
    </source>
</reference>
<name>A0A5B7G8F2_PORTR</name>
<dbReference type="AlphaFoldDB" id="A0A5B7G8F2"/>
<evidence type="ECO:0000313" key="2">
    <source>
        <dbReference type="Proteomes" id="UP000324222"/>
    </source>
</evidence>
<comment type="caution">
    <text evidence="1">The sequence shown here is derived from an EMBL/GenBank/DDBJ whole genome shotgun (WGS) entry which is preliminary data.</text>
</comment>
<evidence type="ECO:0000313" key="1">
    <source>
        <dbReference type="EMBL" id="MPC53736.1"/>
    </source>
</evidence>
<accession>A0A5B7G8F2</accession>
<dbReference type="EMBL" id="VSRR010011848">
    <property type="protein sequence ID" value="MPC53736.1"/>
    <property type="molecule type" value="Genomic_DNA"/>
</dbReference>
<proteinExistence type="predicted"/>